<reference evidence="1 2" key="1">
    <citation type="submission" date="2023-07" db="EMBL/GenBank/DDBJ databases">
        <title>Functional and genomic diversity of the sorghum phyllosphere microbiome.</title>
        <authorList>
            <person name="Shade A."/>
        </authorList>
    </citation>
    <scope>NUCLEOTIDE SEQUENCE [LARGE SCALE GENOMIC DNA]</scope>
    <source>
        <strain evidence="1 2">SORGH_AS_1207</strain>
    </source>
</reference>
<evidence type="ECO:0000313" key="2">
    <source>
        <dbReference type="Proteomes" id="UP001226691"/>
    </source>
</evidence>
<dbReference type="RefSeq" id="WP_307485594.1">
    <property type="nucleotide sequence ID" value="NZ_JAUTBF010000001.1"/>
</dbReference>
<evidence type="ECO:0000313" key="1">
    <source>
        <dbReference type="EMBL" id="MDQ1124436.1"/>
    </source>
</evidence>
<protein>
    <submittedName>
        <fullName evidence="1">Uncharacterized protein</fullName>
    </submittedName>
</protein>
<sequence>MPGEYGWQRVRVGNATISIAEDEPIALVRCPDESERVATWPDLDLGARATGMTLLCTSTGVWVVYRPQEALDETIARGRSAAVHVGLDASLGIAESLGDAQLIGATVHGLWFRDPAASSDPDRTDAWLSDDVRIRSVDGAEHRMLVDWRIAWVIDAGTSDACVAVHTEPPRRSRRGWEYATAEIVLPSGALPGELRTQGSSLHPVNDSEMMATMRALLPQRVPRASGDARASWQPATIRAADIAAAVDAVTHEFADLERYWTDPSGKSGPLVGGLHEPRVDVHGEWPDTRVEVSFRHPYFTDGRLRRVLRVFDPAGRFAPPLYASVHLMEDLATGRLPPIETAIDGVLDF</sequence>
<gene>
    <name evidence="1" type="ORF">QE412_003009</name>
</gene>
<comment type="caution">
    <text evidence="1">The sequence shown here is derived from an EMBL/GenBank/DDBJ whole genome shotgun (WGS) entry which is preliminary data.</text>
</comment>
<proteinExistence type="predicted"/>
<organism evidence="1 2">
    <name type="scientific">Microbacterium trichothecenolyticum</name>
    <name type="common">Aureobacterium trichothecenolyticum</name>
    <dbReference type="NCBI Taxonomy" id="69370"/>
    <lineage>
        <taxon>Bacteria</taxon>
        <taxon>Bacillati</taxon>
        <taxon>Actinomycetota</taxon>
        <taxon>Actinomycetes</taxon>
        <taxon>Micrococcales</taxon>
        <taxon>Microbacteriaceae</taxon>
        <taxon>Microbacterium</taxon>
    </lineage>
</organism>
<accession>A0ABU0TXR4</accession>
<name>A0ABU0TXR4_MICTR</name>
<keyword evidence="2" id="KW-1185">Reference proteome</keyword>
<dbReference type="Proteomes" id="UP001226691">
    <property type="component" value="Unassembled WGS sequence"/>
</dbReference>
<dbReference type="EMBL" id="JAUTBF010000001">
    <property type="protein sequence ID" value="MDQ1124436.1"/>
    <property type="molecule type" value="Genomic_DNA"/>
</dbReference>